<dbReference type="RefSeq" id="WP_113919289.1">
    <property type="nucleotide sequence ID" value="NZ_QNRX01000001.1"/>
</dbReference>
<evidence type="ECO:0000256" key="3">
    <source>
        <dbReference type="ARBA" id="ARBA00022438"/>
    </source>
</evidence>
<comment type="cofactor">
    <cofactor evidence="1 10">
        <name>Zn(2+)</name>
        <dbReference type="ChEBI" id="CHEBI:29105"/>
    </cofactor>
</comment>
<dbReference type="GO" id="GO:0005737">
    <property type="term" value="C:cytoplasm"/>
    <property type="evidence" value="ECO:0007669"/>
    <property type="project" value="UniProtKB-ARBA"/>
</dbReference>
<organism evidence="11 12">
    <name type="scientific">Alkalibaculum bacchi</name>
    <dbReference type="NCBI Taxonomy" id="645887"/>
    <lineage>
        <taxon>Bacteria</taxon>
        <taxon>Bacillati</taxon>
        <taxon>Bacillota</taxon>
        <taxon>Clostridia</taxon>
        <taxon>Eubacteriales</taxon>
        <taxon>Eubacteriaceae</taxon>
        <taxon>Alkalibaculum</taxon>
    </lineage>
</organism>
<evidence type="ECO:0000256" key="7">
    <source>
        <dbReference type="ARBA" id="ARBA00022833"/>
    </source>
</evidence>
<dbReference type="Gene3D" id="3.40.630.10">
    <property type="entry name" value="Zn peptidases"/>
    <property type="match status" value="1"/>
</dbReference>
<evidence type="ECO:0000256" key="1">
    <source>
        <dbReference type="ARBA" id="ARBA00001947"/>
    </source>
</evidence>
<dbReference type="PANTHER" id="PTHR28570">
    <property type="entry name" value="ASPARTYL AMINOPEPTIDASE"/>
    <property type="match status" value="1"/>
</dbReference>
<dbReference type="GO" id="GO:0004177">
    <property type="term" value="F:aminopeptidase activity"/>
    <property type="evidence" value="ECO:0007669"/>
    <property type="project" value="UniProtKB-KW"/>
</dbReference>
<keyword evidence="7 9" id="KW-0862">Zinc</keyword>
<evidence type="ECO:0000256" key="4">
    <source>
        <dbReference type="ARBA" id="ARBA00022670"/>
    </source>
</evidence>
<keyword evidence="6 9" id="KW-0378">Hydrolase</keyword>
<protein>
    <recommendedName>
        <fullName evidence="10">M18 family aminopeptidase</fullName>
        <ecNumber evidence="10">3.4.11.-</ecNumber>
    </recommendedName>
</protein>
<name>A0A366IIG9_9FIRM</name>
<dbReference type="GO" id="GO:0008270">
    <property type="term" value="F:zinc ion binding"/>
    <property type="evidence" value="ECO:0007669"/>
    <property type="project" value="InterPro"/>
</dbReference>
<dbReference type="Proteomes" id="UP000253490">
    <property type="component" value="Unassembled WGS sequence"/>
</dbReference>
<dbReference type="FunFam" id="2.30.250.10:FF:000006">
    <property type="entry name" value="Probable M18 family aminopeptidase 1"/>
    <property type="match status" value="1"/>
</dbReference>
<dbReference type="PRINTS" id="PR00932">
    <property type="entry name" value="AMINO1PTASE"/>
</dbReference>
<keyword evidence="12" id="KW-1185">Reference proteome</keyword>
<dbReference type="EC" id="3.4.11.-" evidence="10"/>
<keyword evidence="5 9" id="KW-0479">Metal-binding</keyword>
<dbReference type="Gene3D" id="2.30.250.10">
    <property type="entry name" value="Aminopeptidase i, Domain 2"/>
    <property type="match status" value="1"/>
</dbReference>
<dbReference type="GO" id="GO:0008237">
    <property type="term" value="F:metallopeptidase activity"/>
    <property type="evidence" value="ECO:0007669"/>
    <property type="project" value="UniProtKB-KW"/>
</dbReference>
<evidence type="ECO:0000313" key="11">
    <source>
        <dbReference type="EMBL" id="RBP70078.1"/>
    </source>
</evidence>
<comment type="similarity">
    <text evidence="2 9">Belongs to the peptidase M18 family.</text>
</comment>
<dbReference type="GO" id="GO:0006508">
    <property type="term" value="P:proteolysis"/>
    <property type="evidence" value="ECO:0007669"/>
    <property type="project" value="UniProtKB-KW"/>
</dbReference>
<keyword evidence="4 9" id="KW-0645">Protease</keyword>
<keyword evidence="8 9" id="KW-0482">Metalloprotease</keyword>
<dbReference type="SUPFAM" id="SSF53187">
    <property type="entry name" value="Zn-dependent exopeptidases"/>
    <property type="match status" value="1"/>
</dbReference>
<keyword evidence="3 9" id="KW-0031">Aminopeptidase</keyword>
<evidence type="ECO:0000256" key="8">
    <source>
        <dbReference type="ARBA" id="ARBA00023049"/>
    </source>
</evidence>
<proteinExistence type="inferred from homology"/>
<dbReference type="PANTHER" id="PTHR28570:SF2">
    <property type="entry name" value="M18 FAMILY AMINOPEPTIDASE 1-RELATED"/>
    <property type="match status" value="1"/>
</dbReference>
<dbReference type="EMBL" id="QNRX01000001">
    <property type="protein sequence ID" value="RBP70078.1"/>
    <property type="molecule type" value="Genomic_DNA"/>
</dbReference>
<comment type="caution">
    <text evidence="11">The sequence shown here is derived from an EMBL/GenBank/DDBJ whole genome shotgun (WGS) entry which is preliminary data.</text>
</comment>
<evidence type="ECO:0000313" key="12">
    <source>
        <dbReference type="Proteomes" id="UP000253490"/>
    </source>
</evidence>
<gene>
    <name evidence="11" type="ORF">DES36_101132</name>
</gene>
<dbReference type="InterPro" id="IPR001948">
    <property type="entry name" value="Peptidase_M18"/>
</dbReference>
<dbReference type="InterPro" id="IPR023358">
    <property type="entry name" value="Peptidase_M18_dom2"/>
</dbReference>
<evidence type="ECO:0000256" key="5">
    <source>
        <dbReference type="ARBA" id="ARBA00022723"/>
    </source>
</evidence>
<dbReference type="SUPFAM" id="SSF101821">
    <property type="entry name" value="Aminopeptidase/glucanase lid domain"/>
    <property type="match status" value="1"/>
</dbReference>
<evidence type="ECO:0000256" key="2">
    <source>
        <dbReference type="ARBA" id="ARBA00008290"/>
    </source>
</evidence>
<dbReference type="AlphaFoldDB" id="A0A366IIG9"/>
<sequence>MSDYKELEKLLVKRYDNAWRRLEGNEKEIVMDFSESYKKYLDTCKTEREASLYSAKIAEEKGFKSIDYYIKNHKRPEPGDKIYGLFKDKTVILFVIGKENFEKGLNIIGAHVDAPRLDLKQAPLYEDTELAFFKTHYYGGVKKYQWITIPLALHGVIIKQDGTKITVNIGEDEKDPVFYITDLLPHLSKDQNAKKISEAITGEQLNILVGSIPMDDEDIKDSVKLNILKLLNEKYDIKEEDLASSELEIVPAAKARDIGFDRGLVGAYGHDDRVCAFTALEALLDIDAPKRTCVTILADKEEIGSVGNTGMTSNYFENLVSELIHLSGVGKADLVLRRCLMNSKFLSADVNAAFDPNYPTTHDKLNAAYIGKGIVLTKYTGSRGKSGSNDASAEFVAEVRRIFNENDICWQMGELGKVDEGGGGTIAYIPAKYGMDVIDVGVALLSMHAPYEIASKADIYMAYKAYKAFFYSNYEY</sequence>
<evidence type="ECO:0000256" key="6">
    <source>
        <dbReference type="ARBA" id="ARBA00022801"/>
    </source>
</evidence>
<dbReference type="Pfam" id="PF02127">
    <property type="entry name" value="Peptidase_M18"/>
    <property type="match status" value="1"/>
</dbReference>
<reference evidence="11 12" key="1">
    <citation type="submission" date="2018-06" db="EMBL/GenBank/DDBJ databases">
        <title>Genomic Encyclopedia of Type Strains, Phase IV (KMG-IV): sequencing the most valuable type-strain genomes for metagenomic binning, comparative biology and taxonomic classification.</title>
        <authorList>
            <person name="Goeker M."/>
        </authorList>
    </citation>
    <scope>NUCLEOTIDE SEQUENCE [LARGE SCALE GENOMIC DNA]</scope>
    <source>
        <strain evidence="11 12">DSM 22112</strain>
    </source>
</reference>
<evidence type="ECO:0000256" key="9">
    <source>
        <dbReference type="RuleBase" id="RU004386"/>
    </source>
</evidence>
<evidence type="ECO:0000256" key="10">
    <source>
        <dbReference type="RuleBase" id="RU004387"/>
    </source>
</evidence>
<dbReference type="NCBIfam" id="NF002600">
    <property type="entry name" value="PRK02256.1"/>
    <property type="match status" value="1"/>
</dbReference>
<dbReference type="OrthoDB" id="89722at2"/>
<accession>A0A366IIG9</accession>